<reference evidence="5 6" key="1">
    <citation type="submission" date="2023-08" db="EMBL/GenBank/DDBJ databases">
        <authorList>
            <person name="Park J.-S."/>
        </authorList>
    </citation>
    <scope>NUCLEOTIDE SEQUENCE [LARGE SCALE GENOMIC DNA]</scope>
    <source>
        <strain evidence="5 6">2205BS29-5</strain>
    </source>
</reference>
<evidence type="ECO:0000313" key="6">
    <source>
        <dbReference type="Proteomes" id="UP001224997"/>
    </source>
</evidence>
<keyword evidence="6" id="KW-1185">Reference proteome</keyword>
<gene>
    <name evidence="5" type="ORF">Q5Y72_03375</name>
</gene>
<accession>A0ABT9JAG1</accession>
<feature type="region of interest" description="Disordered" evidence="4">
    <location>
        <begin position="1"/>
        <end position="42"/>
    </location>
</feature>
<dbReference type="Pfam" id="PF05816">
    <property type="entry name" value="TelA"/>
    <property type="match status" value="1"/>
</dbReference>
<dbReference type="Proteomes" id="UP001224997">
    <property type="component" value="Unassembled WGS sequence"/>
</dbReference>
<dbReference type="EMBL" id="JAVAMQ010000002">
    <property type="protein sequence ID" value="MDP5306137.1"/>
    <property type="molecule type" value="Genomic_DNA"/>
</dbReference>
<comment type="caution">
    <text evidence="5">The sequence shown here is derived from an EMBL/GenBank/DDBJ whole genome shotgun (WGS) entry which is preliminary data.</text>
</comment>
<dbReference type="RefSeq" id="WP_305962004.1">
    <property type="nucleotide sequence ID" value="NZ_JAVAMQ010000002.1"/>
</dbReference>
<feature type="coiled-coil region" evidence="3">
    <location>
        <begin position="211"/>
        <end position="238"/>
    </location>
</feature>
<evidence type="ECO:0000256" key="3">
    <source>
        <dbReference type="SAM" id="Coils"/>
    </source>
</evidence>
<evidence type="ECO:0000256" key="1">
    <source>
        <dbReference type="ARBA" id="ARBA00005541"/>
    </source>
</evidence>
<dbReference type="PANTHER" id="PTHR38432">
    <property type="entry name" value="TELA-LIKE PROTEIN SAOUHSC_01408"/>
    <property type="match status" value="1"/>
</dbReference>
<evidence type="ECO:0000256" key="4">
    <source>
        <dbReference type="SAM" id="MobiDB-lite"/>
    </source>
</evidence>
<evidence type="ECO:0000256" key="2">
    <source>
        <dbReference type="PIRNR" id="PIRNR026508"/>
    </source>
</evidence>
<dbReference type="PANTHER" id="PTHR38432:SF1">
    <property type="entry name" value="TELA-LIKE PROTEIN SAOUHSC_01408"/>
    <property type="match status" value="1"/>
</dbReference>
<sequence>MTDDTRRRAEAARNDIEQVTSVVLPEPADGPAALDQADPATSEEIRRRMDEIDLADSGSIMRFGTRAQSELQQISQKMLADVKNKDVGPAGDSLRRIVTTIRGFSSAELDMRRERSWWERLLGRSAPFAKFVANYEKVQTQIDRVTSDLEGHEQRLLKDIKALDLLYERTLAFYDELALYIAAGDAKLAQLDGEVLPARQAAIEAAAEPDQVMQAQELRDLRAARDDLERRVHDLRLTRQVTMQSLPSIRLVQENDKSLVTRINSTLVNTVPLWETQLAQAVTIQRGAEAARAVKEANDLTNELLTRNADNLRQANAQIRTQTERGVFDIDAVRTANAQLIATIEDSLRIADEGRARRAAAEDELNRMETGLRQALASAGARGAISGGDDRR</sequence>
<name>A0ABT9JAG1_9RHOB</name>
<dbReference type="InterPro" id="IPR008863">
    <property type="entry name" value="Toxic_anion-R_TelA"/>
</dbReference>
<keyword evidence="3" id="KW-0175">Coiled coil</keyword>
<protein>
    <submittedName>
        <fullName evidence="5">Toxic anion resistance protein</fullName>
    </submittedName>
</protein>
<comment type="similarity">
    <text evidence="1 2">Belongs to the TelA family.</text>
</comment>
<organism evidence="5 6">
    <name type="scientific">Paracoccus spongiarum</name>
    <dbReference type="NCBI Taxonomy" id="3064387"/>
    <lineage>
        <taxon>Bacteria</taxon>
        <taxon>Pseudomonadati</taxon>
        <taxon>Pseudomonadota</taxon>
        <taxon>Alphaproteobacteria</taxon>
        <taxon>Rhodobacterales</taxon>
        <taxon>Paracoccaceae</taxon>
        <taxon>Paracoccus</taxon>
    </lineage>
</organism>
<evidence type="ECO:0000313" key="5">
    <source>
        <dbReference type="EMBL" id="MDP5306137.1"/>
    </source>
</evidence>
<proteinExistence type="inferred from homology"/>
<feature type="compositionally biased region" description="Basic and acidic residues" evidence="4">
    <location>
        <begin position="1"/>
        <end position="16"/>
    </location>
</feature>
<dbReference type="PIRSF" id="PIRSF026508">
    <property type="entry name" value="TelA"/>
    <property type="match status" value="1"/>
</dbReference>